<protein>
    <recommendedName>
        <fullName evidence="1">HAT C-terminal dimerisation domain-containing protein</fullName>
    </recommendedName>
</protein>
<dbReference type="SUPFAM" id="SSF53098">
    <property type="entry name" value="Ribonuclease H-like"/>
    <property type="match status" value="1"/>
</dbReference>
<dbReference type="PANTHER" id="PTHR23272:SF193">
    <property type="entry name" value="OS07G0624100 PROTEIN"/>
    <property type="match status" value="1"/>
</dbReference>
<comment type="caution">
    <text evidence="2">The sequence shown here is derived from an EMBL/GenBank/DDBJ whole genome shotgun (WGS) entry which is preliminary data.</text>
</comment>
<dbReference type="Proteomes" id="UP001459277">
    <property type="component" value="Unassembled WGS sequence"/>
</dbReference>
<evidence type="ECO:0000259" key="1">
    <source>
        <dbReference type="Pfam" id="PF05699"/>
    </source>
</evidence>
<dbReference type="GO" id="GO:0046983">
    <property type="term" value="F:protein dimerization activity"/>
    <property type="evidence" value="ECO:0007669"/>
    <property type="project" value="InterPro"/>
</dbReference>
<keyword evidence="3" id="KW-1185">Reference proteome</keyword>
<evidence type="ECO:0000313" key="2">
    <source>
        <dbReference type="EMBL" id="KAL0015948.1"/>
    </source>
</evidence>
<dbReference type="InterPro" id="IPR012337">
    <property type="entry name" value="RNaseH-like_sf"/>
</dbReference>
<feature type="domain" description="HAT C-terminal dimerisation" evidence="1">
    <location>
        <begin position="188"/>
        <end position="271"/>
    </location>
</feature>
<dbReference type="Pfam" id="PF05699">
    <property type="entry name" value="Dimer_Tnp_hAT"/>
    <property type="match status" value="1"/>
</dbReference>
<dbReference type="EMBL" id="JAZDWU010000001">
    <property type="protein sequence ID" value="KAL0015948.1"/>
    <property type="molecule type" value="Genomic_DNA"/>
</dbReference>
<organism evidence="2 3">
    <name type="scientific">Lithocarpus litseifolius</name>
    <dbReference type="NCBI Taxonomy" id="425828"/>
    <lineage>
        <taxon>Eukaryota</taxon>
        <taxon>Viridiplantae</taxon>
        <taxon>Streptophyta</taxon>
        <taxon>Embryophyta</taxon>
        <taxon>Tracheophyta</taxon>
        <taxon>Spermatophyta</taxon>
        <taxon>Magnoliopsida</taxon>
        <taxon>eudicotyledons</taxon>
        <taxon>Gunneridae</taxon>
        <taxon>Pentapetalae</taxon>
        <taxon>rosids</taxon>
        <taxon>fabids</taxon>
        <taxon>Fagales</taxon>
        <taxon>Fagaceae</taxon>
        <taxon>Lithocarpus</taxon>
    </lineage>
</organism>
<proteinExistence type="predicted"/>
<dbReference type="AlphaFoldDB" id="A0AAW2DZ51"/>
<gene>
    <name evidence="2" type="ORF">SO802_003017</name>
</gene>
<name>A0AAW2DZ51_9ROSI</name>
<dbReference type="InterPro" id="IPR008906">
    <property type="entry name" value="HATC_C_dom"/>
</dbReference>
<dbReference type="PANTHER" id="PTHR23272">
    <property type="entry name" value="BED FINGER-RELATED"/>
    <property type="match status" value="1"/>
</dbReference>
<accession>A0AAW2DZ51</accession>
<evidence type="ECO:0000313" key="3">
    <source>
        <dbReference type="Proteomes" id="UP001459277"/>
    </source>
</evidence>
<reference evidence="2 3" key="1">
    <citation type="submission" date="2024-01" db="EMBL/GenBank/DDBJ databases">
        <title>A telomere-to-telomere, gap-free genome of sweet tea (Lithocarpus litseifolius).</title>
        <authorList>
            <person name="Zhou J."/>
        </authorList>
    </citation>
    <scope>NUCLEOTIDE SEQUENCE [LARGE SCALE GENOMIC DNA]</scope>
    <source>
        <strain evidence="2">Zhou-2022a</strain>
        <tissue evidence="2">Leaf</tissue>
    </source>
</reference>
<sequence>MPPQLNRVEVRGVDLPSRAIMRAILLELKVVQVGFSVLKLVINTHGHDSSTNALSVSTQADGFTATQVEGSTATQADGATATATQEVATATQAEATDSELPPIPPSKVSKIGTEFYGNEVGKVMVYKVKDLWMKLYTFYCSVNSPNVQEPSGSEKTHLVGDASDPYVMGHSRYELFLEAEQSVGCSNEVEKYLAENCDGRRDVNFEVLGWWKDNYSRYPMLSKVAKDVLAVPILTVASESAFSTGGRVVDPFRSSLSPLMVQNLVCAQNWLQATVPISHRQSRDEVEALEEEFHDLG</sequence>